<evidence type="ECO:0000256" key="6">
    <source>
        <dbReference type="ARBA" id="ARBA00023002"/>
    </source>
</evidence>
<evidence type="ECO:0000256" key="3">
    <source>
        <dbReference type="ARBA" id="ARBA00022692"/>
    </source>
</evidence>
<feature type="transmembrane region" description="Helical" evidence="12">
    <location>
        <begin position="145"/>
        <end position="167"/>
    </location>
</feature>
<keyword evidence="14" id="KW-1185">Reference proteome</keyword>
<evidence type="ECO:0000256" key="5">
    <source>
        <dbReference type="ARBA" id="ARBA00022989"/>
    </source>
</evidence>
<dbReference type="PANTHER" id="PTHR35457:SF1">
    <property type="entry name" value="HEME A SYNTHASE"/>
    <property type="match status" value="1"/>
</dbReference>
<gene>
    <name evidence="13" type="ordered locus">Celly_0089</name>
</gene>
<keyword evidence="2" id="KW-1003">Cell membrane</keyword>
<accession>F0RFW4</accession>
<dbReference type="EMBL" id="CP002534">
    <property type="protein sequence ID" value="ADY27924.1"/>
    <property type="molecule type" value="Genomic_DNA"/>
</dbReference>
<proteinExistence type="predicted"/>
<dbReference type="OrthoDB" id="1447144at2"/>
<dbReference type="InterPro" id="IPR003780">
    <property type="entry name" value="COX15/CtaA_fam"/>
</dbReference>
<dbReference type="InterPro" id="IPR050450">
    <property type="entry name" value="COX15/CtaA_HemeA_synthase"/>
</dbReference>
<evidence type="ECO:0000256" key="2">
    <source>
        <dbReference type="ARBA" id="ARBA00022475"/>
    </source>
</evidence>
<dbReference type="Proteomes" id="UP000007487">
    <property type="component" value="Chromosome"/>
</dbReference>
<keyword evidence="9 12" id="KW-0472">Membrane</keyword>
<dbReference type="Pfam" id="PF02628">
    <property type="entry name" value="COX15-CtaA"/>
    <property type="match status" value="2"/>
</dbReference>
<protein>
    <submittedName>
        <fullName evidence="13">Cytochrome oxidase assembly</fullName>
    </submittedName>
</protein>
<keyword evidence="6" id="KW-0560">Oxidoreductase</keyword>
<comment type="subcellular location">
    <subcellularLocation>
        <location evidence="1">Membrane</location>
        <topology evidence="1">Multi-pass membrane protein</topology>
    </subcellularLocation>
</comment>
<sequence>MQKTFIKTAKLSLILVYLVIIAGAVVRMTGSGMGCPDWPKCFGQYIPPTNITELQWQPFSFFKKGEVIIVDKTLQIAAKDFTSTAQFNTANWETYTKHDYATFNATHTWIEYINRLFGALAGLATLVLAILSLKYWKTRKTVTILSWAIVFAMVFQAWLGATVVYSVLNPVKITVHMVMALAIVAMLLYLIYSVKETSIVIAKDKKTKQLIIVALVLTLLQIVLGTQVRQMVDDQADIVGETAKHLWLKNVTVTFYIHRSFSILVLLLNAYLFFRIQKLKLGLTKIKWVLTLLLLEIVTGVAMNYVHFPFGSQTLHLVLASLLFGVQFYMVLELVNTTKRDKTL</sequence>
<keyword evidence="7" id="KW-0408">Iron</keyword>
<feature type="transmembrane region" description="Helical" evidence="12">
    <location>
        <begin position="256"/>
        <end position="274"/>
    </location>
</feature>
<keyword evidence="5 12" id="KW-1133">Transmembrane helix</keyword>
<name>F0RFW4_CELLC</name>
<feature type="transmembrane region" description="Helical" evidence="12">
    <location>
        <begin position="286"/>
        <end position="308"/>
    </location>
</feature>
<evidence type="ECO:0000256" key="10">
    <source>
        <dbReference type="ARBA" id="ARBA00023157"/>
    </source>
</evidence>
<evidence type="ECO:0000256" key="11">
    <source>
        <dbReference type="ARBA" id="ARBA00023444"/>
    </source>
</evidence>
<dbReference type="PANTHER" id="PTHR35457">
    <property type="entry name" value="HEME A SYNTHASE"/>
    <property type="match status" value="1"/>
</dbReference>
<dbReference type="GO" id="GO:0006784">
    <property type="term" value="P:heme A biosynthetic process"/>
    <property type="evidence" value="ECO:0007669"/>
    <property type="project" value="InterPro"/>
</dbReference>
<organism evidence="13 14">
    <name type="scientific">Cellulophaga lytica (strain ATCC 23178 / DSM 7489 / JCM 8516 / NBRC 14961 / NCIMB 1423 / VKM B-1433 / Cy l20)</name>
    <dbReference type="NCBI Taxonomy" id="867900"/>
    <lineage>
        <taxon>Bacteria</taxon>
        <taxon>Pseudomonadati</taxon>
        <taxon>Bacteroidota</taxon>
        <taxon>Flavobacteriia</taxon>
        <taxon>Flavobacteriales</taxon>
        <taxon>Flavobacteriaceae</taxon>
        <taxon>Cellulophaga</taxon>
    </lineage>
</organism>
<feature type="transmembrane region" description="Helical" evidence="12">
    <location>
        <begin position="12"/>
        <end position="30"/>
    </location>
</feature>
<dbReference type="HOGENOM" id="CLU_041525_1_0_10"/>
<keyword evidence="10" id="KW-1015">Disulfide bond</keyword>
<evidence type="ECO:0000256" key="7">
    <source>
        <dbReference type="ARBA" id="ARBA00023004"/>
    </source>
</evidence>
<comment type="pathway">
    <text evidence="11">Porphyrin-containing compound metabolism.</text>
</comment>
<feature type="transmembrane region" description="Helical" evidence="12">
    <location>
        <begin position="210"/>
        <end position="228"/>
    </location>
</feature>
<evidence type="ECO:0000313" key="13">
    <source>
        <dbReference type="EMBL" id="ADY27924.1"/>
    </source>
</evidence>
<evidence type="ECO:0000256" key="9">
    <source>
        <dbReference type="ARBA" id="ARBA00023136"/>
    </source>
</evidence>
<evidence type="ECO:0000256" key="1">
    <source>
        <dbReference type="ARBA" id="ARBA00004141"/>
    </source>
</evidence>
<dbReference type="GO" id="GO:0016491">
    <property type="term" value="F:oxidoreductase activity"/>
    <property type="evidence" value="ECO:0007669"/>
    <property type="project" value="UniProtKB-KW"/>
</dbReference>
<keyword evidence="8" id="KW-0350">Heme biosynthesis</keyword>
<dbReference type="STRING" id="867900.Celly_0089"/>
<evidence type="ECO:0000256" key="12">
    <source>
        <dbReference type="SAM" id="Phobius"/>
    </source>
</evidence>
<evidence type="ECO:0000256" key="4">
    <source>
        <dbReference type="ARBA" id="ARBA00022723"/>
    </source>
</evidence>
<dbReference type="GO" id="GO:0016020">
    <property type="term" value="C:membrane"/>
    <property type="evidence" value="ECO:0007669"/>
    <property type="project" value="UniProtKB-SubCell"/>
</dbReference>
<reference evidence="13 14" key="1">
    <citation type="journal article" date="2011" name="Stand. Genomic Sci.">
        <title>Complete genome sequence of Cellulophaga lytica type strain (LIM- 21).</title>
        <authorList>
            <person name="Pati A."/>
            <person name="Abt B."/>
            <person name="Teshima H."/>
            <person name="Nolan M."/>
            <person name="Lapidus A."/>
            <person name="Lucas S."/>
            <person name="Hammon N."/>
            <person name="Deshpande S."/>
            <person name="Cheng J.F."/>
            <person name="Tapia R."/>
            <person name="Han C."/>
            <person name="Goodwin L."/>
            <person name="Pitluck S."/>
            <person name="Liolios K."/>
            <person name="Pagani I."/>
            <person name="Mavromatis K."/>
            <person name="Ovchinikova G."/>
            <person name="Chen A."/>
            <person name="Palaniappan K."/>
            <person name="Land M."/>
            <person name="Hauser L."/>
            <person name="Jeffries C.D."/>
            <person name="Detter J.C."/>
            <person name="Brambilla E.M."/>
            <person name="Kannan K.P."/>
            <person name="Rohde M."/>
            <person name="Spring S."/>
            <person name="Goker M."/>
            <person name="Woyke T."/>
            <person name="Bristow J."/>
            <person name="Eisen J.A."/>
            <person name="Markowitz V."/>
            <person name="Hugenholtz P."/>
            <person name="Kyrpides N.C."/>
            <person name="Klenk H.P."/>
            <person name="Ivanova N."/>
        </authorList>
    </citation>
    <scope>NUCLEOTIDE SEQUENCE [LARGE SCALE GENOMIC DNA]</scope>
    <source>
        <strain evidence="14">ATCC 23178 / DSM 7489 / JCM 8516 / NBRC 14961 / NCIMB 1423 / VKM B-1433 / Cy l20</strain>
    </source>
</reference>
<evidence type="ECO:0000256" key="8">
    <source>
        <dbReference type="ARBA" id="ARBA00023133"/>
    </source>
</evidence>
<keyword evidence="3 12" id="KW-0812">Transmembrane</keyword>
<keyword evidence="4" id="KW-0479">Metal-binding</keyword>
<dbReference type="KEGG" id="cly:Celly_0089"/>
<feature type="transmembrane region" description="Helical" evidence="12">
    <location>
        <begin position="314"/>
        <end position="332"/>
    </location>
</feature>
<dbReference type="AlphaFoldDB" id="F0RFW4"/>
<feature type="transmembrane region" description="Helical" evidence="12">
    <location>
        <begin position="173"/>
        <end position="190"/>
    </location>
</feature>
<evidence type="ECO:0000313" key="14">
    <source>
        <dbReference type="Proteomes" id="UP000007487"/>
    </source>
</evidence>
<dbReference type="eggNOG" id="COG1612">
    <property type="taxonomic scope" value="Bacteria"/>
</dbReference>
<dbReference type="RefSeq" id="WP_013619672.1">
    <property type="nucleotide sequence ID" value="NC_015167.1"/>
</dbReference>
<feature type="transmembrane region" description="Helical" evidence="12">
    <location>
        <begin position="112"/>
        <end position="133"/>
    </location>
</feature>
<dbReference type="GO" id="GO:0046872">
    <property type="term" value="F:metal ion binding"/>
    <property type="evidence" value="ECO:0007669"/>
    <property type="project" value="UniProtKB-KW"/>
</dbReference>